<evidence type="ECO:0000256" key="3">
    <source>
        <dbReference type="ARBA" id="ARBA00022723"/>
    </source>
</evidence>
<comment type="similarity">
    <text evidence="1">Belongs to the metallo-dependent hydrolases superfamily. TatD-type hydrolase family.</text>
</comment>
<sequence length="322" mass="35573">MSSVVAATTAAAAAATTRCRFIDIGANLTDSMFRGIYRGKSKHADDFDQVLQRASAAGVERMVVTGTSLSDAQEALALVRNHVWAFTEAVRAAMSDQDNEFDAHADGPQDYLAQLRSLIEANRDKVVAVGETGLDYDRLEFCPKETQKRYFQQQIDLALDLDLPIFLHLRNAHDDFLEIMNGLDRRPTGVVHSYDGPLDVARQLLDLGFYIGINGCSLKTQENLDVVAQLPLDRLMLETDCPWCDVRPTHASAKHVQSWPDVAKKPEKFESGRGVKGRNEPAMMQQVAEVVAGVHGVAVTEVAAHAWDNSTRLFFSFDHDGN</sequence>
<dbReference type="PANTHER" id="PTHR10060:SF15">
    <property type="entry name" value="DEOXYRIBONUCLEASE TATDN1"/>
    <property type="match status" value="1"/>
</dbReference>
<keyword evidence="3 5" id="KW-0479">Metal-binding</keyword>
<dbReference type="InterPro" id="IPR001130">
    <property type="entry name" value="TatD-like"/>
</dbReference>
<protein>
    <recommendedName>
        <fullName evidence="8">TatD related DNase</fullName>
    </recommendedName>
</protein>
<keyword evidence="4" id="KW-0378">Hydrolase</keyword>
<dbReference type="Pfam" id="PF01026">
    <property type="entry name" value="TatD_DNase"/>
    <property type="match status" value="1"/>
</dbReference>
<dbReference type="KEGG" id="mbr:MONBRDRAFT_26206"/>
<name>A9V1N6_MONBE</name>
<proteinExistence type="inferred from homology"/>
<dbReference type="Gene3D" id="3.20.20.140">
    <property type="entry name" value="Metal-dependent hydrolases"/>
    <property type="match status" value="1"/>
</dbReference>
<feature type="binding site" evidence="5">
    <location>
        <position position="131"/>
    </location>
    <ligand>
        <name>a divalent metal cation</name>
        <dbReference type="ChEBI" id="CHEBI:60240"/>
        <label>1</label>
    </ligand>
</feature>
<dbReference type="InterPro" id="IPR018228">
    <property type="entry name" value="DNase_TatD-rel_CS"/>
</dbReference>
<dbReference type="InterPro" id="IPR050891">
    <property type="entry name" value="TatD-type_Hydrolase"/>
</dbReference>
<reference evidence="6 7" key="1">
    <citation type="journal article" date="2008" name="Nature">
        <title>The genome of the choanoflagellate Monosiga brevicollis and the origin of metazoans.</title>
        <authorList>
            <consortium name="JGI Sequencing"/>
            <person name="King N."/>
            <person name="Westbrook M.J."/>
            <person name="Young S.L."/>
            <person name="Kuo A."/>
            <person name="Abedin M."/>
            <person name="Chapman J."/>
            <person name="Fairclough S."/>
            <person name="Hellsten U."/>
            <person name="Isogai Y."/>
            <person name="Letunic I."/>
            <person name="Marr M."/>
            <person name="Pincus D."/>
            <person name="Putnam N."/>
            <person name="Rokas A."/>
            <person name="Wright K.J."/>
            <person name="Zuzow R."/>
            <person name="Dirks W."/>
            <person name="Good M."/>
            <person name="Goodstein D."/>
            <person name="Lemons D."/>
            <person name="Li W."/>
            <person name="Lyons J.B."/>
            <person name="Morris A."/>
            <person name="Nichols S."/>
            <person name="Richter D.J."/>
            <person name="Salamov A."/>
            <person name="Bork P."/>
            <person name="Lim W.A."/>
            <person name="Manning G."/>
            <person name="Miller W.T."/>
            <person name="McGinnis W."/>
            <person name="Shapiro H."/>
            <person name="Tjian R."/>
            <person name="Grigoriev I.V."/>
            <person name="Rokhsar D."/>
        </authorList>
    </citation>
    <scope>NUCLEOTIDE SEQUENCE [LARGE SCALE GENOMIC DNA]</scope>
    <source>
        <strain evidence="7">MX1 / ATCC 50154</strain>
    </source>
</reference>
<feature type="binding site" evidence="5">
    <location>
        <position position="192"/>
    </location>
    <ligand>
        <name>a divalent metal cation</name>
        <dbReference type="ChEBI" id="CHEBI:60240"/>
        <label>2</label>
    </ligand>
</feature>
<evidence type="ECO:0000256" key="4">
    <source>
        <dbReference type="ARBA" id="ARBA00022801"/>
    </source>
</evidence>
<feature type="binding site" evidence="5">
    <location>
        <position position="168"/>
    </location>
    <ligand>
        <name>a divalent metal cation</name>
        <dbReference type="ChEBI" id="CHEBI:60240"/>
        <label>2</label>
    </ligand>
</feature>
<dbReference type="eggNOG" id="KOG3020">
    <property type="taxonomic scope" value="Eukaryota"/>
</dbReference>
<dbReference type="GeneID" id="5891916"/>
<accession>A9V1N6</accession>
<dbReference type="RefSeq" id="XP_001746577.1">
    <property type="nucleotide sequence ID" value="XM_001746525.1"/>
</dbReference>
<evidence type="ECO:0000313" key="6">
    <source>
        <dbReference type="EMBL" id="EDQ88473.1"/>
    </source>
</evidence>
<feature type="binding site" evidence="5">
    <location>
        <position position="240"/>
    </location>
    <ligand>
        <name>a divalent metal cation</name>
        <dbReference type="ChEBI" id="CHEBI:60240"/>
        <label>1</label>
    </ligand>
</feature>
<dbReference type="GO" id="GO:0046872">
    <property type="term" value="F:metal ion binding"/>
    <property type="evidence" value="ECO:0007669"/>
    <property type="project" value="UniProtKB-KW"/>
</dbReference>
<dbReference type="GO" id="GO:0008296">
    <property type="term" value="F:3'-5'-DNA exonuclease activity"/>
    <property type="evidence" value="ECO:0000318"/>
    <property type="project" value="GO_Central"/>
</dbReference>
<organism evidence="6 7">
    <name type="scientific">Monosiga brevicollis</name>
    <name type="common">Choanoflagellate</name>
    <dbReference type="NCBI Taxonomy" id="81824"/>
    <lineage>
        <taxon>Eukaryota</taxon>
        <taxon>Choanoflagellata</taxon>
        <taxon>Craspedida</taxon>
        <taxon>Salpingoecidae</taxon>
        <taxon>Monosiga</taxon>
    </lineage>
</organism>
<dbReference type="PIRSF" id="PIRSF005902">
    <property type="entry name" value="DNase_TatD"/>
    <property type="match status" value="1"/>
</dbReference>
<keyword evidence="2" id="KW-0540">Nuclease</keyword>
<gene>
    <name evidence="6" type="ORF">MONBRDRAFT_26206</name>
</gene>
<dbReference type="CDD" id="cd01310">
    <property type="entry name" value="TatD_DNAse"/>
    <property type="match status" value="1"/>
</dbReference>
<dbReference type="PANTHER" id="PTHR10060">
    <property type="entry name" value="TATD FAMILY DEOXYRIBONUCLEASE"/>
    <property type="match status" value="1"/>
</dbReference>
<dbReference type="InParanoid" id="A9V1N6"/>
<dbReference type="OMA" id="NCEKMML"/>
<evidence type="ECO:0000313" key="7">
    <source>
        <dbReference type="Proteomes" id="UP000001357"/>
    </source>
</evidence>
<dbReference type="Proteomes" id="UP000001357">
    <property type="component" value="Unassembled WGS sequence"/>
</dbReference>
<dbReference type="EMBL" id="CH991554">
    <property type="protein sequence ID" value="EDQ88473.1"/>
    <property type="molecule type" value="Genomic_DNA"/>
</dbReference>
<dbReference type="PROSITE" id="PS01091">
    <property type="entry name" value="TATD_3"/>
    <property type="match status" value="1"/>
</dbReference>
<dbReference type="FunCoup" id="A9V1N6">
    <property type="interactions" value="808"/>
</dbReference>
<dbReference type="SUPFAM" id="SSF51556">
    <property type="entry name" value="Metallo-dependent hydrolases"/>
    <property type="match status" value="1"/>
</dbReference>
<keyword evidence="7" id="KW-1185">Reference proteome</keyword>
<dbReference type="PROSITE" id="PS01090">
    <property type="entry name" value="TATD_2"/>
    <property type="match status" value="1"/>
</dbReference>
<dbReference type="InterPro" id="IPR032466">
    <property type="entry name" value="Metal_Hydrolase"/>
</dbReference>
<dbReference type="AlphaFoldDB" id="A9V1N6"/>
<evidence type="ECO:0000256" key="1">
    <source>
        <dbReference type="ARBA" id="ARBA00009275"/>
    </source>
</evidence>
<evidence type="ECO:0000256" key="2">
    <source>
        <dbReference type="ARBA" id="ARBA00022722"/>
    </source>
</evidence>
<evidence type="ECO:0008006" key="8">
    <source>
        <dbReference type="Google" id="ProtNLM"/>
    </source>
</evidence>
<evidence type="ECO:0000256" key="5">
    <source>
        <dbReference type="PIRSR" id="PIRSR005902-1"/>
    </source>
</evidence>